<sequence>MKINHNLLINLKPNLSSTKTILECFLFFVLTITSFCAGAQNKEFYKEISFDEKINFGNVDSSTKWTISNSEAKVFASLSGKQINDYVFSQTGEYEIQFQETKKHSDECSHPAFADKMIIKVNSVKMIFNFSQIAFSDKIHRGRNYEDLIISVPVTISIKDNTIEKLSAPGLLIAGIGVSMTAKPINENIEIKNGVQILKYKVSGLVNTESYLMFDFIDFNGQVQTYNLPQIIN</sequence>
<evidence type="ECO:0000313" key="2">
    <source>
        <dbReference type="Proteomes" id="UP001500141"/>
    </source>
</evidence>
<keyword evidence="2" id="KW-1185">Reference proteome</keyword>
<evidence type="ECO:0000313" key="1">
    <source>
        <dbReference type="EMBL" id="GAA4766428.1"/>
    </source>
</evidence>
<dbReference type="EMBL" id="BAABIP010000011">
    <property type="protein sequence ID" value="GAA4766428.1"/>
    <property type="molecule type" value="Genomic_DNA"/>
</dbReference>
<organism evidence="1 2">
    <name type="scientific">Flavobacterium hankyongi</name>
    <dbReference type="NCBI Taxonomy" id="1176532"/>
    <lineage>
        <taxon>Bacteria</taxon>
        <taxon>Pseudomonadati</taxon>
        <taxon>Bacteroidota</taxon>
        <taxon>Flavobacteriia</taxon>
        <taxon>Flavobacteriales</taxon>
        <taxon>Flavobacteriaceae</taxon>
        <taxon>Flavobacterium</taxon>
    </lineage>
</organism>
<dbReference type="Proteomes" id="UP001500141">
    <property type="component" value="Unassembled WGS sequence"/>
</dbReference>
<accession>A0ABP8ZUU6</accession>
<reference evidence="2" key="1">
    <citation type="journal article" date="2019" name="Int. J. Syst. Evol. Microbiol.">
        <title>The Global Catalogue of Microorganisms (GCM) 10K type strain sequencing project: providing services to taxonomists for standard genome sequencing and annotation.</title>
        <authorList>
            <consortium name="The Broad Institute Genomics Platform"/>
            <consortium name="The Broad Institute Genome Sequencing Center for Infectious Disease"/>
            <person name="Wu L."/>
            <person name="Ma J."/>
        </authorList>
    </citation>
    <scope>NUCLEOTIDE SEQUENCE [LARGE SCALE GENOMIC DNA]</scope>
    <source>
        <strain evidence="2">JCM 18198</strain>
    </source>
</reference>
<name>A0ABP8ZUU6_9FLAO</name>
<protein>
    <recommendedName>
        <fullName evidence="3">Lipid/polyisoprenoid-binding YceI-like domain-containing protein</fullName>
    </recommendedName>
</protein>
<dbReference type="RefSeq" id="WP_264543448.1">
    <property type="nucleotide sequence ID" value="NZ_BAABIP010000011.1"/>
</dbReference>
<evidence type="ECO:0008006" key="3">
    <source>
        <dbReference type="Google" id="ProtNLM"/>
    </source>
</evidence>
<proteinExistence type="predicted"/>
<comment type="caution">
    <text evidence="1">The sequence shown here is derived from an EMBL/GenBank/DDBJ whole genome shotgun (WGS) entry which is preliminary data.</text>
</comment>
<gene>
    <name evidence="1" type="ORF">GCM10023230_15270</name>
</gene>